<dbReference type="SUPFAM" id="SSF75632">
    <property type="entry name" value="Cullin homology domain"/>
    <property type="match status" value="1"/>
</dbReference>
<evidence type="ECO:0000259" key="4">
    <source>
        <dbReference type="PROSITE" id="PS50069"/>
    </source>
</evidence>
<dbReference type="SUPFAM" id="SSF46785">
    <property type="entry name" value="Winged helix' DNA-binding domain"/>
    <property type="match status" value="1"/>
</dbReference>
<organism evidence="5 6">
    <name type="scientific">Porites evermanni</name>
    <dbReference type="NCBI Taxonomy" id="104178"/>
    <lineage>
        <taxon>Eukaryota</taxon>
        <taxon>Metazoa</taxon>
        <taxon>Cnidaria</taxon>
        <taxon>Anthozoa</taxon>
        <taxon>Hexacorallia</taxon>
        <taxon>Scleractinia</taxon>
        <taxon>Fungiina</taxon>
        <taxon>Poritidae</taxon>
        <taxon>Porites</taxon>
    </lineage>
</organism>
<dbReference type="Pfam" id="PF00888">
    <property type="entry name" value="Cullin"/>
    <property type="match status" value="1"/>
</dbReference>
<evidence type="ECO:0000313" key="6">
    <source>
        <dbReference type="Proteomes" id="UP001159427"/>
    </source>
</evidence>
<dbReference type="Gene3D" id="1.10.10.10">
    <property type="entry name" value="Winged helix-like DNA-binding domain superfamily/Winged helix DNA-binding domain"/>
    <property type="match status" value="1"/>
</dbReference>
<dbReference type="InterPro" id="IPR036317">
    <property type="entry name" value="Cullin_homology_sf"/>
</dbReference>
<dbReference type="SUPFAM" id="SSF74788">
    <property type="entry name" value="Cullin repeat-like"/>
    <property type="match status" value="1"/>
</dbReference>
<dbReference type="Gene3D" id="1.20.1310.10">
    <property type="entry name" value="Cullin Repeats"/>
    <property type="match status" value="4"/>
</dbReference>
<dbReference type="InterPro" id="IPR016159">
    <property type="entry name" value="Cullin_repeat-like_dom_sf"/>
</dbReference>
<dbReference type="InterPro" id="IPR019559">
    <property type="entry name" value="Cullin_neddylation_domain"/>
</dbReference>
<dbReference type="InterPro" id="IPR016158">
    <property type="entry name" value="Cullin_homology"/>
</dbReference>
<dbReference type="EMBL" id="CALNXI010000338">
    <property type="protein sequence ID" value="CAH3025137.1"/>
    <property type="molecule type" value="Genomic_DNA"/>
</dbReference>
<dbReference type="InterPro" id="IPR059120">
    <property type="entry name" value="Cullin-like_AB"/>
</dbReference>
<dbReference type="InterPro" id="IPR001373">
    <property type="entry name" value="Cullin_N"/>
</dbReference>
<evidence type="ECO:0000256" key="1">
    <source>
        <dbReference type="ARBA" id="ARBA00006019"/>
    </source>
</evidence>
<comment type="similarity">
    <text evidence="1 2 3">Belongs to the cullin family.</text>
</comment>
<dbReference type="Pfam" id="PF10557">
    <property type="entry name" value="Cullin_Nedd8"/>
    <property type="match status" value="1"/>
</dbReference>
<reference evidence="5 6" key="1">
    <citation type="submission" date="2022-05" db="EMBL/GenBank/DDBJ databases">
        <authorList>
            <consortium name="Genoscope - CEA"/>
            <person name="William W."/>
        </authorList>
    </citation>
    <scope>NUCLEOTIDE SEQUENCE [LARGE SCALE GENOMIC DNA]</scope>
</reference>
<feature type="domain" description="Cullin family profile" evidence="4">
    <location>
        <begin position="431"/>
        <end position="664"/>
    </location>
</feature>
<dbReference type="PANTHER" id="PTHR11932">
    <property type="entry name" value="CULLIN"/>
    <property type="match status" value="1"/>
</dbReference>
<dbReference type="SMART" id="SM00884">
    <property type="entry name" value="Cullin_Nedd8"/>
    <property type="match status" value="1"/>
</dbReference>
<dbReference type="SMART" id="SM00182">
    <property type="entry name" value="CULLIN"/>
    <property type="match status" value="1"/>
</dbReference>
<sequence>MTVCGKFSKGMLCSCHEIILWLKENVEKMSTLLLNSKRPGVQFEDKWHELKPTVNKLLKQQAVTTQEWQNLFWDVHKVCNWDDKGPQKVFKALKDEVTAFIKQVQERVLRHEDDSTLLRAYISEWSKFFTQCNYLPKPFGTLESNLQGKAGGGTSKRPPNDGMTVQKLMLDSWNSGIFSDIKSRLQSSAMKLVHAERNGEAFDSQLVIGVRESYGSLTISVISKNLSPMYQNSLGEILFENPQNLKRMHKLINVLPPGNFAVYDNCCYFLYHKKFSSLCNTVMLTECCVNVLVGSFKETILAECPGMIAANETEKLLLMFQLMDRVRGGVDPMIANLESYIVTTGLDDMKASADTITSDSEKYVEQLLMLFNRFSKLVKEAFSDDPRFLTARDKAFKTVVNDSTIFRLELPNKSKAGGGGGLSVKTQPESRCPELLANFCDMLLRKTPYSKKLTSDEIQAKLRDVLLVLKYVINKDVFMRYHKAHLTRRLILDTSADSEMEENMVEWLRDVGMPADYINKLARMFQDIKVSNDLNQAFKTEYMNKGDIADSVNIKILNAGAWSRASERIPVSLPTELEDYIPEVEEFYRKNHSGRKLQWHHLMSNGVITFANKIGKFDLEVTTFQMAVLFAWNERPHEKISFENLRLASELPDSELRRTLWSLVAFAKLKRQILICHPEAKSPKDFSDSSLFWVNQEFAVIKNGKVQKRGKVNLIGRLQLSTEKTKQEENDGIVALRILRIQEAIVKIMKMRKRITNAALQTELVEILKNMFIPQKKMIKEQIEWLIDHKYLRRDEEDINTFLYVV</sequence>
<dbReference type="Pfam" id="PF26557">
    <property type="entry name" value="Cullin_AB"/>
    <property type="match status" value="1"/>
</dbReference>
<gene>
    <name evidence="5" type="ORF">PEVE_00025140</name>
</gene>
<evidence type="ECO:0000256" key="3">
    <source>
        <dbReference type="RuleBase" id="RU003829"/>
    </source>
</evidence>
<protein>
    <recommendedName>
        <fullName evidence="4">Cullin family profile domain-containing protein</fullName>
    </recommendedName>
</protein>
<comment type="caution">
    <text evidence="5">The sequence shown here is derived from an EMBL/GenBank/DDBJ whole genome shotgun (WGS) entry which is preliminary data.</text>
</comment>
<dbReference type="InterPro" id="IPR045093">
    <property type="entry name" value="Cullin"/>
</dbReference>
<accession>A0ABN8M8N2</accession>
<dbReference type="InterPro" id="IPR036390">
    <property type="entry name" value="WH_DNA-bd_sf"/>
</dbReference>
<evidence type="ECO:0000256" key="2">
    <source>
        <dbReference type="PROSITE-ProRule" id="PRU00330"/>
    </source>
</evidence>
<name>A0ABN8M8N2_9CNID</name>
<dbReference type="InterPro" id="IPR036388">
    <property type="entry name" value="WH-like_DNA-bd_sf"/>
</dbReference>
<dbReference type="Gene3D" id="3.30.230.130">
    <property type="entry name" value="Cullin, Chain C, Domain 2"/>
    <property type="match status" value="1"/>
</dbReference>
<proteinExistence type="inferred from homology"/>
<keyword evidence="6" id="KW-1185">Reference proteome</keyword>
<evidence type="ECO:0000313" key="5">
    <source>
        <dbReference type="EMBL" id="CAH3025137.1"/>
    </source>
</evidence>
<dbReference type="PROSITE" id="PS50069">
    <property type="entry name" value="CULLIN_2"/>
    <property type="match status" value="1"/>
</dbReference>
<dbReference type="Proteomes" id="UP001159427">
    <property type="component" value="Unassembled WGS sequence"/>
</dbReference>